<name>A0A327NG53_9BACT</name>
<evidence type="ECO:0008006" key="4">
    <source>
        <dbReference type="Google" id="ProtNLM"/>
    </source>
</evidence>
<dbReference type="Pfam" id="PF11888">
    <property type="entry name" value="DUF3408"/>
    <property type="match status" value="1"/>
</dbReference>
<dbReference type="AlphaFoldDB" id="A0A327NG53"/>
<keyword evidence="3" id="KW-1185">Reference proteome</keyword>
<comment type="caution">
    <text evidence="2">The sequence shown here is derived from an EMBL/GenBank/DDBJ whole genome shotgun (WGS) entry which is preliminary data.</text>
</comment>
<gene>
    <name evidence="2" type="ORF">HMF3257_38515</name>
</gene>
<organism evidence="2 3">
    <name type="scientific">Spirosoma telluris</name>
    <dbReference type="NCBI Taxonomy" id="2183553"/>
    <lineage>
        <taxon>Bacteria</taxon>
        <taxon>Pseudomonadati</taxon>
        <taxon>Bacteroidota</taxon>
        <taxon>Cytophagia</taxon>
        <taxon>Cytophagales</taxon>
        <taxon>Cytophagaceae</taxon>
        <taxon>Spirosoma</taxon>
    </lineage>
</organism>
<evidence type="ECO:0000313" key="2">
    <source>
        <dbReference type="EMBL" id="RAI73014.1"/>
    </source>
</evidence>
<dbReference type="EMBL" id="QLII01000003">
    <property type="protein sequence ID" value="RAI73014.1"/>
    <property type="molecule type" value="Genomic_DNA"/>
</dbReference>
<protein>
    <recommendedName>
        <fullName evidence="4">DUF3408 domain-containing protein</fullName>
    </recommendedName>
</protein>
<sequence length="200" mass="22600">MAKKKTQPTPVIKTTPRILDWLNNTGSSQGIENVVDTAQEGRGEDVPSEIKLKNVETTTPSQEVKESIEDENLNKNEKEQQGAPEKTDDIKEAQEQIQQAPQATKATSNQRKRSGSGKSYIDLFFTKPVKAEGEAESKTIVRISEESHWLIGVLLESAKKQGVTLSISDIIDNLVRDHREKYQVEVDEFITQWKIRKRIN</sequence>
<feature type="compositionally biased region" description="Basic and acidic residues" evidence="1">
    <location>
        <begin position="63"/>
        <end position="94"/>
    </location>
</feature>
<feature type="compositionally biased region" description="Basic and acidic residues" evidence="1">
    <location>
        <begin position="39"/>
        <end position="54"/>
    </location>
</feature>
<feature type="region of interest" description="Disordered" evidence="1">
    <location>
        <begin position="37"/>
        <end position="116"/>
    </location>
</feature>
<proteinExistence type="predicted"/>
<evidence type="ECO:0000256" key="1">
    <source>
        <dbReference type="SAM" id="MobiDB-lite"/>
    </source>
</evidence>
<dbReference type="Proteomes" id="UP000249016">
    <property type="component" value="Unassembled WGS sequence"/>
</dbReference>
<accession>A0A327NG53</accession>
<dbReference type="InterPro" id="IPR021823">
    <property type="entry name" value="DUF3408"/>
</dbReference>
<reference evidence="2 3" key="1">
    <citation type="submission" date="2018-06" db="EMBL/GenBank/DDBJ databases">
        <title>Spirosoma sp. HMF3257 Genome sequencing and assembly.</title>
        <authorList>
            <person name="Kang H."/>
            <person name="Cha I."/>
            <person name="Kim H."/>
            <person name="Kang J."/>
            <person name="Joh K."/>
        </authorList>
    </citation>
    <scope>NUCLEOTIDE SEQUENCE [LARGE SCALE GENOMIC DNA]</scope>
    <source>
        <strain evidence="2 3">HMF3257</strain>
    </source>
</reference>
<evidence type="ECO:0000313" key="3">
    <source>
        <dbReference type="Proteomes" id="UP000249016"/>
    </source>
</evidence>
<dbReference type="RefSeq" id="WP_111351216.1">
    <property type="nucleotide sequence ID" value="NZ_QLII01000003.1"/>
</dbReference>
<dbReference type="OrthoDB" id="944872at2"/>